<accession>A0A194S437</accession>
<evidence type="ECO:0000313" key="1">
    <source>
        <dbReference type="EMBL" id="KPV75280.1"/>
    </source>
</evidence>
<gene>
    <name evidence="1" type="ORF">RHOBADRAFT_43769</name>
</gene>
<dbReference type="EMBL" id="KQ474078">
    <property type="protein sequence ID" value="KPV75280.1"/>
    <property type="molecule type" value="Genomic_DNA"/>
</dbReference>
<reference evidence="1 2" key="1">
    <citation type="journal article" date="2015" name="Front. Microbiol.">
        <title>Genome sequence of the plant growth promoting endophytic yeast Rhodotorula graminis WP1.</title>
        <authorList>
            <person name="Firrincieli A."/>
            <person name="Otillar R."/>
            <person name="Salamov A."/>
            <person name="Schmutz J."/>
            <person name="Khan Z."/>
            <person name="Redman R.S."/>
            <person name="Fleck N.D."/>
            <person name="Lindquist E."/>
            <person name="Grigoriev I.V."/>
            <person name="Doty S.L."/>
        </authorList>
    </citation>
    <scope>NUCLEOTIDE SEQUENCE [LARGE SCALE GENOMIC DNA]</scope>
    <source>
        <strain evidence="1 2">WP1</strain>
    </source>
</reference>
<dbReference type="OMA" id="DTHHIHH"/>
<dbReference type="RefSeq" id="XP_018271329.1">
    <property type="nucleotide sequence ID" value="XM_018414288.1"/>
</dbReference>
<proteinExistence type="predicted"/>
<keyword evidence="2" id="KW-1185">Reference proteome</keyword>
<dbReference type="Proteomes" id="UP000053890">
    <property type="component" value="Unassembled WGS sequence"/>
</dbReference>
<name>A0A194S437_RHOGW</name>
<evidence type="ECO:0000313" key="2">
    <source>
        <dbReference type="Proteomes" id="UP000053890"/>
    </source>
</evidence>
<sequence length="244" mass="26385">MALASSPLSPAAVLLSPDALKPIDRLDTHHIHHRLDAERASTIAALEDTLATLDTLKRELVIAIHRRFVALRKHHRAHLCALAEHNTARELAQHDAKSALATFLARLASTFAALLGHALPAPAPAPVPSQLILLDPAEPPHTLDMAQLQDRVRSHEVAHRDALEGIYATLDALFAHVAAHLARGFERREASGRAALEGAIGRCEAGEVRNEEDRRSIVKLVEAVRSAFELFGGGRGAMQPDVEA</sequence>
<organism evidence="1 2">
    <name type="scientific">Rhodotorula graminis (strain WP1)</name>
    <dbReference type="NCBI Taxonomy" id="578459"/>
    <lineage>
        <taxon>Eukaryota</taxon>
        <taxon>Fungi</taxon>
        <taxon>Dikarya</taxon>
        <taxon>Basidiomycota</taxon>
        <taxon>Pucciniomycotina</taxon>
        <taxon>Microbotryomycetes</taxon>
        <taxon>Sporidiobolales</taxon>
        <taxon>Sporidiobolaceae</taxon>
        <taxon>Rhodotorula</taxon>
    </lineage>
</organism>
<dbReference type="GeneID" id="28974736"/>
<protein>
    <submittedName>
        <fullName evidence="1">Uncharacterized protein</fullName>
    </submittedName>
</protein>
<dbReference type="AlphaFoldDB" id="A0A194S437"/>